<dbReference type="GO" id="GO:0051537">
    <property type="term" value="F:2 iron, 2 sulfur cluster binding"/>
    <property type="evidence" value="ECO:0007669"/>
    <property type="project" value="UniProtKB-KW"/>
</dbReference>
<dbReference type="InterPro" id="IPR036010">
    <property type="entry name" value="2Fe-2S_ferredoxin-like_sf"/>
</dbReference>
<dbReference type="SUPFAM" id="SSF54292">
    <property type="entry name" value="2Fe-2S ferredoxin-like"/>
    <property type="match status" value="1"/>
</dbReference>
<protein>
    <submittedName>
        <fullName evidence="10">Ferredoxin</fullName>
    </submittedName>
</protein>
<comment type="cofactor">
    <cofactor evidence="8">
        <name>[2Fe-2S] cluster</name>
        <dbReference type="ChEBI" id="CHEBI:190135"/>
    </cofactor>
</comment>
<dbReference type="PANTHER" id="PTHR43112:SF3">
    <property type="entry name" value="FERREDOXIN-2, CHLOROPLASTIC"/>
    <property type="match status" value="1"/>
</dbReference>
<keyword evidence="3" id="KW-0001">2Fe-2S</keyword>
<dbReference type="CDD" id="cd00207">
    <property type="entry name" value="fer2"/>
    <property type="match status" value="1"/>
</dbReference>
<dbReference type="AlphaFoldDB" id="A0A343TJW7"/>
<accession>A0A343TJW7</accession>
<gene>
    <name evidence="10" type="ORF">AArcSl_1761</name>
</gene>
<keyword evidence="7" id="KW-0411">Iron-sulfur</keyword>
<dbReference type="Pfam" id="PF00111">
    <property type="entry name" value="Fer2"/>
    <property type="match status" value="1"/>
</dbReference>
<evidence type="ECO:0000256" key="6">
    <source>
        <dbReference type="ARBA" id="ARBA00023004"/>
    </source>
</evidence>
<dbReference type="GO" id="GO:0046872">
    <property type="term" value="F:metal ion binding"/>
    <property type="evidence" value="ECO:0007669"/>
    <property type="project" value="UniProtKB-KW"/>
</dbReference>
<proteinExistence type="inferred from homology"/>
<evidence type="ECO:0000313" key="10">
    <source>
        <dbReference type="EMBL" id="AUX09389.1"/>
    </source>
</evidence>
<dbReference type="PANTHER" id="PTHR43112">
    <property type="entry name" value="FERREDOXIN"/>
    <property type="match status" value="1"/>
</dbReference>
<keyword evidence="2" id="KW-0813">Transport</keyword>
<dbReference type="InterPro" id="IPR053441">
    <property type="entry name" value="2Fe2S_Ferredoxin"/>
</dbReference>
<keyword evidence="11" id="KW-1185">Reference proteome</keyword>
<keyword evidence="4" id="KW-0479">Metal-binding</keyword>
<reference evidence="11" key="1">
    <citation type="submission" date="2017-11" db="EMBL/GenBank/DDBJ databases">
        <title>Phenotypic and genomic properties of facultatively anaerobic sulfur-reducing natronoarchaea from hypersaline soda lakes.</title>
        <authorList>
            <person name="Sorokin D.Y."/>
            <person name="Kublanov I.V."/>
            <person name="Roman P."/>
            <person name="Sinninghe Damste J.S."/>
            <person name="Golyshin P.N."/>
            <person name="Rojo D."/>
            <person name="Ciordia S."/>
            <person name="Mena M.D.C."/>
            <person name="Ferrer M."/>
            <person name="Messina E."/>
            <person name="Smedile F."/>
            <person name="La Spada G."/>
            <person name="La Cono V."/>
            <person name="Yakimov M.M."/>
        </authorList>
    </citation>
    <scope>NUCLEOTIDE SEQUENCE [LARGE SCALE GENOMIC DNA]</scope>
    <source>
        <strain evidence="11">AArc-Sl</strain>
    </source>
</reference>
<comment type="similarity">
    <text evidence="1">Belongs to the 2Fe2S plant-type ferredoxin family.</text>
</comment>
<evidence type="ECO:0000256" key="4">
    <source>
        <dbReference type="ARBA" id="ARBA00022723"/>
    </source>
</evidence>
<evidence type="ECO:0000313" key="11">
    <source>
        <dbReference type="Proteomes" id="UP000263012"/>
    </source>
</evidence>
<keyword evidence="6" id="KW-0408">Iron</keyword>
<organism evidence="10 11">
    <name type="scientific">Halalkaliarchaeum desulfuricum</name>
    <dbReference type="NCBI Taxonomy" id="2055893"/>
    <lineage>
        <taxon>Archaea</taxon>
        <taxon>Methanobacteriati</taxon>
        <taxon>Methanobacteriota</taxon>
        <taxon>Stenosarchaea group</taxon>
        <taxon>Halobacteria</taxon>
        <taxon>Halobacteriales</taxon>
        <taxon>Haloferacaceae</taxon>
        <taxon>Halalkaliarchaeum</taxon>
    </lineage>
</organism>
<dbReference type="NCBIfam" id="NF041393">
    <property type="entry name" value="Frdxn_Halo"/>
    <property type="match status" value="1"/>
</dbReference>
<keyword evidence="5" id="KW-0249">Electron transport</keyword>
<evidence type="ECO:0000259" key="9">
    <source>
        <dbReference type="PROSITE" id="PS51085"/>
    </source>
</evidence>
<evidence type="ECO:0000256" key="5">
    <source>
        <dbReference type="ARBA" id="ARBA00022982"/>
    </source>
</evidence>
<dbReference type="Proteomes" id="UP000263012">
    <property type="component" value="Chromosome"/>
</dbReference>
<dbReference type="RefSeq" id="WP_119817901.1">
    <property type="nucleotide sequence ID" value="NZ_CP025066.1"/>
</dbReference>
<dbReference type="PROSITE" id="PS51085">
    <property type="entry name" value="2FE2S_FER_2"/>
    <property type="match status" value="1"/>
</dbReference>
<dbReference type="InterPro" id="IPR001041">
    <property type="entry name" value="2Fe-2S_ferredoxin-type"/>
</dbReference>
<evidence type="ECO:0000256" key="8">
    <source>
        <dbReference type="ARBA" id="ARBA00034078"/>
    </source>
</evidence>
<name>A0A343TJW7_9EURY</name>
<evidence type="ECO:0000256" key="7">
    <source>
        <dbReference type="ARBA" id="ARBA00023014"/>
    </source>
</evidence>
<dbReference type="PROSITE" id="PS00197">
    <property type="entry name" value="2FE2S_FER_1"/>
    <property type="match status" value="1"/>
</dbReference>
<dbReference type="InterPro" id="IPR012675">
    <property type="entry name" value="Beta-grasp_dom_sf"/>
</dbReference>
<evidence type="ECO:0000256" key="1">
    <source>
        <dbReference type="ARBA" id="ARBA00007874"/>
    </source>
</evidence>
<dbReference type="OrthoDB" id="195646at2157"/>
<dbReference type="InterPro" id="IPR006058">
    <property type="entry name" value="2Fe2S_fd_BS"/>
</dbReference>
<feature type="domain" description="2Fe-2S ferredoxin-type" evidence="9">
    <location>
        <begin position="156"/>
        <end position="248"/>
    </location>
</feature>
<dbReference type="Gene3D" id="3.10.20.30">
    <property type="match status" value="1"/>
</dbReference>
<evidence type="ECO:0000256" key="3">
    <source>
        <dbReference type="ARBA" id="ARBA00022714"/>
    </source>
</evidence>
<sequence length="270" mass="29443">MSELEGVAVEDLREWIEHVSEKESAQFLMIALASAEEGRDVGELADLYGLDGDEIADWIDTANEESLVTAVARTEGVDVDELADTYGLSPRTVLDWFRNLEGEPIPDAAAVIARYSQRGSAPVVRQTPARVTYLDYEAIHANGWSVEDDDLFEKASEVYRLNSEEYGRILVEPGETILEAAENRGLSWPYACRGGACANCAVLVKEGDVAMPGNHVLTDDQVNVMNARLTCVGVPVTDAVKLVTNVQQLEDFEDLRLPSPLGESDTPPSA</sequence>
<evidence type="ECO:0000256" key="2">
    <source>
        <dbReference type="ARBA" id="ARBA00022448"/>
    </source>
</evidence>
<dbReference type="EMBL" id="CP025066">
    <property type="protein sequence ID" value="AUX09389.1"/>
    <property type="molecule type" value="Genomic_DNA"/>
</dbReference>
<dbReference type="GeneID" id="37878118"/>
<dbReference type="KEGG" id="hdf:AArcSl_1761"/>